<sequence length="1854" mass="203462">MNYSHLIFVFTIILAYSSSVSIVAQQPYFGTGTNDCNTQDTSTSAFGYLCNGANRTCQSYLTFRSQPPFNTVPSISSLLGANPSQLSQLNSVSQNATFNTNQMVLVPVTCSCSGQFYQSNASYVIRRDDTFLNIAINTLQGLSTCHAINAENSEQANNLVVGSRINVPLRCACPTQNQTDNGTNYLLTYLIASGEFVSFISDKFGLDVGAILAANSIPEDATTVFPNTTLLVPLSTPPLSSQVAGPSPPPPPATTSTPPPAVPVSESSSKKTWIYVVAGVVGGLVALCILGVVVFFLFFRKKEKKADPQFVSESFEAVEKLSNKKIEEESEEFLESLSTIAQSVKVYKFEEVKAATENFSPTCLIKGSVYRGTINGDFAAIKKMSGDVSKEINLLSKINHFNLISLSGICFHDGHWYLVYEYAANGPLSDWICHHNGDHKSLSWAQRVQISFDVATGLNYLHSYTSPPHVHKDLNGDNILLDGDLRAKIANFGLARSADGQEGEFALTRHIVGTQGYMAPEYLENGLVSPKLDVYALGVLLLEILTGKEVSALYEGSNTNLSEVLIPVLHDEDAKENLSNFIDPSLQGKYPAELAFAMVRLIDNCIMKDPSHRPSTDEIVQSVSRIMTATHSWEMSFSTSPYFGTGTNDCNTQDTSTSAFGYLCNGANRTCQSYLTFRSQPPFNTVPSISSLLGANPSQLSQLNSVSQNATFNTNQMVLVPVTCSCSGQFYQSNASYVIRRDDTFLNIAINTLQGLSTCQAINAENSEQANNLVVGSRINVPLRCACPTQNQTDNGTNYLLTYLIASGEFVSFISDKFGLDVGAALAANSIPEDATTVFPNTTLLVPLSTPPLSSQVAGPSPPPPPATTSTPPPAVPVSESSSKKTWIYVVAGVVGGLVALCILGVVVFFLFFRKKEKKADPQFVSESFEAVEKLSNKKIEEESEEFLESLSTIAQSVKVYKFEEVKAATENFSPTCLIKGSVYQGTINGDFAAIKKMSGDVSKEINLLSKINHFNLISLSGICFHDGHWYLVYEYAANGPLSDWICHHNGDHKSLSWAQRVQISFDVATGLNYLHSYTSPPHVHKDLNGDNILLDGDLRAKIANFGLARSADGQEGEFALTRHIVGTQGYMAPEYLENGLVSPKLDVYALGVLLLEILTGKEVSALYEGSNTNLSEVLIPVLHDEDAKENLSNFIDPSLQGKYPAELAFAMVRLINNCIMKDPSHRPSTDEIVQSVSRIMTATHSWEIFIVLASKVYAQQNYSGNTVMSCKGTNETGTTASFLYSCNGEKFSCPSFLVFRSDSPYNSVSSISKLLSSNPDDIVHINNISRSKILDQNQEVIVPVNCSCSGQYYQADTSYVIPSKFDTYFRIATSTYQGLSTCSALMHENVYNALDLFPGLNLRVPLRCACPTRDQSRNGVKYLVTHLVTWGDNVSSISAQFSVSSQSTAYANGLSENSVLYPFTTILIPLPKEPSSSQTRTIKTAHTEIFYPSRHKISYRSLFIGVGTGVSLAVLCFILFIVLKYKKENKRGEILGNRRQGKQTRNLPEHVLESIVGEGQMIKVYEFEELVAATENFSSRKKIGNCVYKGALRGKLMAIKETRTDISKEVKFLAKINHFNLISLTGVCKHHQLSYLVFEFMENGSLNEWLFKDDNPEAQSWNCRIRIALDIADSLDYIHNFTAPAYVHNNISSNNILLNRHLRAKISNFSLARSANNEGKESSSLKFVKGNNGYLAPEYIETGQVTPKVDIYAFGIVLLEIITGKGAFFEQDGKEVLLSETVLESMDKESKIQELADPRLQIKHPLGYIIQQTDLVLRLVKLSAACLTMEPERRPSATEVISTLIKIQSDILN</sequence>
<evidence type="ECO:0000256" key="8">
    <source>
        <dbReference type="ARBA" id="ARBA00023136"/>
    </source>
</evidence>
<evidence type="ECO:0000256" key="4">
    <source>
        <dbReference type="ARBA" id="ARBA00022729"/>
    </source>
</evidence>
<dbReference type="PANTHER" id="PTHR45927">
    <property type="entry name" value="LYSM-DOMAIN RECEPTOR-LIKE KINASE-RELATED"/>
    <property type="match status" value="1"/>
</dbReference>
<evidence type="ECO:0000256" key="9">
    <source>
        <dbReference type="ARBA" id="ARBA00023157"/>
    </source>
</evidence>
<feature type="signal peptide" evidence="12">
    <location>
        <begin position="1"/>
        <end position="19"/>
    </location>
</feature>
<gene>
    <name evidence="15" type="ORF">H5410_009272</name>
</gene>
<dbReference type="InterPro" id="IPR056562">
    <property type="entry name" value="LysM2_CERK1_LYK3_4_5"/>
</dbReference>
<keyword evidence="9" id="KW-1015">Disulfide bond</keyword>
<dbReference type="SUPFAM" id="SSF56112">
    <property type="entry name" value="Protein kinase-like (PK-like)"/>
    <property type="match status" value="3"/>
</dbReference>
<feature type="domain" description="Protein kinase" evidence="13">
    <location>
        <begin position="1551"/>
        <end position="1853"/>
    </location>
</feature>
<dbReference type="InterPro" id="IPR056561">
    <property type="entry name" value="NFP_LYK_LysM1"/>
</dbReference>
<dbReference type="Pfam" id="PF23473">
    <property type="entry name" value="LysM3_LYK4_5"/>
    <property type="match status" value="3"/>
</dbReference>
<dbReference type="InterPro" id="IPR000719">
    <property type="entry name" value="Prot_kinase_dom"/>
</dbReference>
<evidence type="ECO:0000256" key="3">
    <source>
        <dbReference type="ARBA" id="ARBA00022692"/>
    </source>
</evidence>
<reference evidence="15 16" key="1">
    <citation type="submission" date="2020-09" db="EMBL/GenBank/DDBJ databases">
        <title>De no assembly of potato wild relative species, Solanum commersonii.</title>
        <authorList>
            <person name="Cho K."/>
        </authorList>
    </citation>
    <scope>NUCLEOTIDE SEQUENCE [LARGE SCALE GENOMIC DNA]</scope>
    <source>
        <strain evidence="15">LZ3.2</strain>
        <tissue evidence="15">Leaf</tissue>
    </source>
</reference>
<dbReference type="Gene3D" id="1.10.510.10">
    <property type="entry name" value="Transferase(Phosphotransferase) domain 1"/>
    <property type="match status" value="3"/>
</dbReference>
<dbReference type="FunFam" id="1.10.510.10:FF:000468">
    <property type="entry name" value="PTI1-like tyrosine-protein kinase 3"/>
    <property type="match status" value="3"/>
</dbReference>
<dbReference type="Pfam" id="PF00069">
    <property type="entry name" value="Pkinase"/>
    <property type="match status" value="2"/>
</dbReference>
<dbReference type="PROSITE" id="PS51782">
    <property type="entry name" value="LYSM"/>
    <property type="match status" value="3"/>
</dbReference>
<evidence type="ECO:0000256" key="11">
    <source>
        <dbReference type="SAM" id="Phobius"/>
    </source>
</evidence>
<evidence type="ECO:0000313" key="15">
    <source>
        <dbReference type="EMBL" id="KAG5624054.1"/>
    </source>
</evidence>
<dbReference type="SMART" id="SM00257">
    <property type="entry name" value="LysM"/>
    <property type="match status" value="5"/>
</dbReference>
<evidence type="ECO:0000256" key="5">
    <source>
        <dbReference type="ARBA" id="ARBA00022741"/>
    </source>
</evidence>
<feature type="region of interest" description="Disordered" evidence="10">
    <location>
        <begin position="237"/>
        <end position="266"/>
    </location>
</feature>
<dbReference type="Gene3D" id="3.30.200.20">
    <property type="entry name" value="Phosphorylase Kinase, domain 1"/>
    <property type="match status" value="3"/>
</dbReference>
<dbReference type="InterPro" id="IPR036779">
    <property type="entry name" value="LysM_dom_sf"/>
</dbReference>
<dbReference type="PROSITE" id="PS50011">
    <property type="entry name" value="PROTEIN_KINASE_DOM"/>
    <property type="match status" value="3"/>
</dbReference>
<organism evidence="15 16">
    <name type="scientific">Solanum commersonii</name>
    <name type="common">Commerson's wild potato</name>
    <name type="synonym">Commerson's nightshade</name>
    <dbReference type="NCBI Taxonomy" id="4109"/>
    <lineage>
        <taxon>Eukaryota</taxon>
        <taxon>Viridiplantae</taxon>
        <taxon>Streptophyta</taxon>
        <taxon>Embryophyta</taxon>
        <taxon>Tracheophyta</taxon>
        <taxon>Spermatophyta</taxon>
        <taxon>Magnoliopsida</taxon>
        <taxon>eudicotyledons</taxon>
        <taxon>Gunneridae</taxon>
        <taxon>Pentapetalae</taxon>
        <taxon>asterids</taxon>
        <taxon>lamiids</taxon>
        <taxon>Solanales</taxon>
        <taxon>Solanaceae</taxon>
        <taxon>Solanoideae</taxon>
        <taxon>Solaneae</taxon>
        <taxon>Solanum</taxon>
    </lineage>
</organism>
<dbReference type="InterPro" id="IPR056563">
    <property type="entry name" value="LysM3_LYK4_5"/>
</dbReference>
<evidence type="ECO:0000256" key="12">
    <source>
        <dbReference type="SAM" id="SignalP"/>
    </source>
</evidence>
<keyword evidence="7 11" id="KW-1133">Transmembrane helix</keyword>
<feature type="compositionally biased region" description="Pro residues" evidence="10">
    <location>
        <begin position="860"/>
        <end position="876"/>
    </location>
</feature>
<dbReference type="Pfam" id="PF23472">
    <property type="entry name" value="LysM2_CERK1_LYK3_4_5"/>
    <property type="match status" value="3"/>
</dbReference>
<dbReference type="GO" id="GO:0005886">
    <property type="term" value="C:plasma membrane"/>
    <property type="evidence" value="ECO:0007669"/>
    <property type="project" value="UniProtKB-SubCell"/>
</dbReference>
<feature type="domain" description="LysM" evidence="14">
    <location>
        <begin position="801"/>
        <end position="846"/>
    </location>
</feature>
<dbReference type="GO" id="GO:0004672">
    <property type="term" value="F:protein kinase activity"/>
    <property type="evidence" value="ECO:0007669"/>
    <property type="project" value="InterPro"/>
</dbReference>
<feature type="domain" description="Protein kinase" evidence="13">
    <location>
        <begin position="284"/>
        <end position="634"/>
    </location>
</feature>
<evidence type="ECO:0000256" key="2">
    <source>
        <dbReference type="ARBA" id="ARBA00022475"/>
    </source>
</evidence>
<keyword evidence="16" id="KW-1185">Reference proteome</keyword>
<dbReference type="GO" id="GO:0051707">
    <property type="term" value="P:response to other organism"/>
    <property type="evidence" value="ECO:0007669"/>
    <property type="project" value="UniProtKB-ARBA"/>
</dbReference>
<feature type="region of interest" description="Disordered" evidence="10">
    <location>
        <begin position="851"/>
        <end position="880"/>
    </location>
</feature>
<dbReference type="GO" id="GO:0005524">
    <property type="term" value="F:ATP binding"/>
    <property type="evidence" value="ECO:0007669"/>
    <property type="project" value="UniProtKB-KW"/>
</dbReference>
<dbReference type="CDD" id="cd00118">
    <property type="entry name" value="LysM"/>
    <property type="match status" value="1"/>
</dbReference>
<evidence type="ECO:0000259" key="14">
    <source>
        <dbReference type="PROSITE" id="PS51782"/>
    </source>
</evidence>
<comment type="subcellular location">
    <subcellularLocation>
        <location evidence="1">Cell membrane</location>
        <topology evidence="1">Single-pass membrane protein</topology>
    </subcellularLocation>
</comment>
<protein>
    <submittedName>
        <fullName evidence="15">Uncharacterized protein</fullName>
    </submittedName>
</protein>
<feature type="chain" id="PRO_5039910166" evidence="12">
    <location>
        <begin position="20"/>
        <end position="1854"/>
    </location>
</feature>
<feature type="domain" description="LysM" evidence="14">
    <location>
        <begin position="187"/>
        <end position="232"/>
    </location>
</feature>
<keyword evidence="2" id="KW-1003">Cell membrane</keyword>
<keyword evidence="6" id="KW-0067">ATP-binding</keyword>
<feature type="domain" description="LysM" evidence="14">
    <location>
        <begin position="1425"/>
        <end position="1469"/>
    </location>
</feature>
<comment type="caution">
    <text evidence="15">The sequence shown here is derived from an EMBL/GenBank/DDBJ whole genome shotgun (WGS) entry which is preliminary data.</text>
</comment>
<dbReference type="Pfam" id="PF23446">
    <property type="entry name" value="LysM1_NFP_LYK"/>
    <property type="match status" value="3"/>
</dbReference>
<name>A0A9J6AHE2_SOLCO</name>
<dbReference type="InterPro" id="IPR052611">
    <property type="entry name" value="Plant_RLK_LysM"/>
</dbReference>
<feature type="transmembrane region" description="Helical" evidence="11">
    <location>
        <begin position="887"/>
        <end position="913"/>
    </location>
</feature>
<accession>A0A9J6AHE2</accession>
<dbReference type="InterPro" id="IPR011009">
    <property type="entry name" value="Kinase-like_dom_sf"/>
</dbReference>
<dbReference type="OrthoDB" id="4062651at2759"/>
<dbReference type="Proteomes" id="UP000824120">
    <property type="component" value="Chromosome 2"/>
</dbReference>
<keyword evidence="3 11" id="KW-0812">Transmembrane</keyword>
<dbReference type="EMBL" id="JACXVP010000002">
    <property type="protein sequence ID" value="KAG5624054.1"/>
    <property type="molecule type" value="Genomic_DNA"/>
</dbReference>
<dbReference type="Gene3D" id="3.10.350.10">
    <property type="entry name" value="LysM domain"/>
    <property type="match status" value="2"/>
</dbReference>
<evidence type="ECO:0000256" key="6">
    <source>
        <dbReference type="ARBA" id="ARBA00022840"/>
    </source>
</evidence>
<keyword evidence="8 11" id="KW-0472">Membrane</keyword>
<dbReference type="Pfam" id="PF07714">
    <property type="entry name" value="PK_Tyr_Ser-Thr"/>
    <property type="match status" value="1"/>
</dbReference>
<evidence type="ECO:0000256" key="10">
    <source>
        <dbReference type="SAM" id="MobiDB-lite"/>
    </source>
</evidence>
<dbReference type="InterPro" id="IPR001245">
    <property type="entry name" value="Ser-Thr/Tyr_kinase_cat_dom"/>
</dbReference>
<feature type="transmembrane region" description="Helical" evidence="11">
    <location>
        <begin position="273"/>
        <end position="299"/>
    </location>
</feature>
<feature type="domain" description="Protein kinase" evidence="13">
    <location>
        <begin position="898"/>
        <end position="1248"/>
    </location>
</feature>
<proteinExistence type="predicted"/>
<keyword evidence="4 12" id="KW-0732">Signal</keyword>
<evidence type="ECO:0000256" key="1">
    <source>
        <dbReference type="ARBA" id="ARBA00004162"/>
    </source>
</evidence>
<keyword evidence="5" id="KW-0547">Nucleotide-binding</keyword>
<evidence type="ECO:0000313" key="16">
    <source>
        <dbReference type="Proteomes" id="UP000824120"/>
    </source>
</evidence>
<dbReference type="PANTHER" id="PTHR45927:SF11">
    <property type="entry name" value="LYSM DOMAIN RECEPTOR-LIKE KINASE 4"/>
    <property type="match status" value="1"/>
</dbReference>
<evidence type="ECO:0000256" key="7">
    <source>
        <dbReference type="ARBA" id="ARBA00022989"/>
    </source>
</evidence>
<feature type="transmembrane region" description="Helical" evidence="11">
    <location>
        <begin position="1503"/>
        <end position="1524"/>
    </location>
</feature>
<evidence type="ECO:0000259" key="13">
    <source>
        <dbReference type="PROSITE" id="PS50011"/>
    </source>
</evidence>
<feature type="compositionally biased region" description="Pro residues" evidence="10">
    <location>
        <begin position="246"/>
        <end position="262"/>
    </location>
</feature>
<dbReference type="InterPro" id="IPR018392">
    <property type="entry name" value="LysM"/>
</dbReference>